<evidence type="ECO:0000256" key="9">
    <source>
        <dbReference type="ARBA" id="ARBA00023163"/>
    </source>
</evidence>
<keyword evidence="3 12" id="KW-0812">Transmembrane</keyword>
<evidence type="ECO:0000259" key="13">
    <source>
        <dbReference type="PROSITE" id="PS50888"/>
    </source>
</evidence>
<dbReference type="InterPro" id="IPR011598">
    <property type="entry name" value="bHLH_dom"/>
</dbReference>
<dbReference type="GeneID" id="108557039"/>
<evidence type="ECO:0000256" key="7">
    <source>
        <dbReference type="ARBA" id="ARBA00023125"/>
    </source>
</evidence>
<protein>
    <submittedName>
        <fullName evidence="15">Sterol regulatory element-binding protein 1</fullName>
    </submittedName>
</protein>
<reference evidence="15" key="1">
    <citation type="submission" date="2025-08" db="UniProtKB">
        <authorList>
            <consortium name="RefSeq"/>
        </authorList>
    </citation>
    <scope>IDENTIFICATION</scope>
    <source>
        <tissue evidence="15">Whole Larva</tissue>
    </source>
</reference>
<dbReference type="SUPFAM" id="SSF47459">
    <property type="entry name" value="HLH, helix-loop-helix DNA-binding domain"/>
    <property type="match status" value="1"/>
</dbReference>
<evidence type="ECO:0000256" key="5">
    <source>
        <dbReference type="ARBA" id="ARBA00022989"/>
    </source>
</evidence>
<name>A0ABM1M2V3_NICVS</name>
<evidence type="ECO:0000256" key="12">
    <source>
        <dbReference type="SAM" id="Phobius"/>
    </source>
</evidence>
<evidence type="ECO:0000256" key="4">
    <source>
        <dbReference type="ARBA" id="ARBA00022824"/>
    </source>
</evidence>
<keyword evidence="6" id="KW-0805">Transcription regulation</keyword>
<feature type="region of interest" description="Disordered" evidence="11">
    <location>
        <begin position="360"/>
        <end position="402"/>
    </location>
</feature>
<evidence type="ECO:0000256" key="8">
    <source>
        <dbReference type="ARBA" id="ARBA00023136"/>
    </source>
</evidence>
<keyword evidence="10" id="KW-0539">Nucleus</keyword>
<sequence length="1053" mass="118249">MAENSSQFSAGDTFDMSEISSIDELLKDYDSEILNNSLLFANDGLLTQIDDGLLTQIDDQLSMDTFPLDLDGMQNNPFMDSSSLSPNSLYTTPQVSPEFVQASPTHQQTYSPVKQDVPQKMQQTFPVKLEQIVHPPQPATVIISSPNIIQQTTEQMVYSQIPRSQHLIVQTSKPKMNTQPLLVQNIGQLDKIQPVIVQTKLIKTEPQNIQPATVMYTTTPVTTSNTQVHTLINTNGQLFTTGIPLVLDQEKVAINRIQTTGKEPKVKEVKRSAHNAIERKYRTSINDKIVELKNIIVGVDAKLNKSAILRKTIDYIRFLQNSNTKLKQENMALKMAAHTNTLKDLLVTGCATEDIHMTSFVTQNTPPPSDVSSLSPTHSVPSSPEYSGQQFKEDSEDEPMGITRGMLDHSRIALCMFMLAVVSFNPFGIALNTISGSDHDFSTRKILQYGESGSLAWGSSVLLLWLINLLVLGFCFVKMFVYGDPIVPSKSKEAQIFWRHKRQADSYMCEGDNVRAKQELKRCLQTFGLSLPTSRFEMFTSFTWQMVRQIFHRLWIGRWLSRHTGGFMADGLTKHEALTSCRELAMVYHRLNQIHLVEGRSDTSHLTGLVLALNSVNLAEAAGAMLPPIQLIEIYVCVALRVKASCYNFTQGIHRCYLNLAKQATTNACDPIPSRLKWIFTSYGHKFFTAQKIVSFEEEETHKVLVYSSEGNKSDPIAFVIRLYREHLIEKALQNVVAPGTKNDDENLRKSTHADALNYIQLLFESVETDVSTIFNSTVIHKYDDEIANWWTNIIACACYWLLGEESNAERLYSKVENLPQVLENLNDPLPKAILAAYMARKAYISRETSDQHVLKQCEFASQLIEDSLTFNSCKKQNNKVLLTQLMVCDWLLETQTALWEEGLEADSNNGPVSNAILSAFQKDLTSLRSLAQYIPSALPRVFLYEATSRLMAGAAPGRTQQLLDRSLRHRYSKSSIICGKDKNQQDFGGERQHAAALYMACKHLPGQLISSPGERAGMLAEAAKTLERIGDKKRLQDCYKLMKTLGPNSVTN</sequence>
<feature type="transmembrane region" description="Helical" evidence="12">
    <location>
        <begin position="412"/>
        <end position="435"/>
    </location>
</feature>
<keyword evidence="9" id="KW-0804">Transcription</keyword>
<dbReference type="PANTHER" id="PTHR46062:SF1">
    <property type="entry name" value="LP12374P"/>
    <property type="match status" value="1"/>
</dbReference>
<organism evidence="14 15">
    <name type="scientific">Nicrophorus vespilloides</name>
    <name type="common">Boreal carrion beetle</name>
    <dbReference type="NCBI Taxonomy" id="110193"/>
    <lineage>
        <taxon>Eukaryota</taxon>
        <taxon>Metazoa</taxon>
        <taxon>Ecdysozoa</taxon>
        <taxon>Arthropoda</taxon>
        <taxon>Hexapoda</taxon>
        <taxon>Insecta</taxon>
        <taxon>Pterygota</taxon>
        <taxon>Neoptera</taxon>
        <taxon>Endopterygota</taxon>
        <taxon>Coleoptera</taxon>
        <taxon>Polyphaga</taxon>
        <taxon>Staphyliniformia</taxon>
        <taxon>Silphidae</taxon>
        <taxon>Nicrophorinae</taxon>
        <taxon>Nicrophorus</taxon>
    </lineage>
</organism>
<dbReference type="CDD" id="cd11394">
    <property type="entry name" value="bHLHzip_SREBP"/>
    <property type="match status" value="1"/>
</dbReference>
<evidence type="ECO:0000256" key="11">
    <source>
        <dbReference type="SAM" id="MobiDB-lite"/>
    </source>
</evidence>
<evidence type="ECO:0000256" key="10">
    <source>
        <dbReference type="ARBA" id="ARBA00023242"/>
    </source>
</evidence>
<dbReference type="PROSITE" id="PS50888">
    <property type="entry name" value="BHLH"/>
    <property type="match status" value="1"/>
</dbReference>
<keyword evidence="8 12" id="KW-0472">Membrane</keyword>
<evidence type="ECO:0000313" key="14">
    <source>
        <dbReference type="Proteomes" id="UP000695000"/>
    </source>
</evidence>
<proteinExistence type="predicted"/>
<evidence type="ECO:0000256" key="6">
    <source>
        <dbReference type="ARBA" id="ARBA00023015"/>
    </source>
</evidence>
<evidence type="ECO:0000256" key="1">
    <source>
        <dbReference type="ARBA" id="ARBA00004123"/>
    </source>
</evidence>
<feature type="domain" description="BHLH" evidence="13">
    <location>
        <begin position="269"/>
        <end position="319"/>
    </location>
</feature>
<evidence type="ECO:0000313" key="15">
    <source>
        <dbReference type="RefSeq" id="XP_017768903.1"/>
    </source>
</evidence>
<keyword evidence="14" id="KW-1185">Reference proteome</keyword>
<dbReference type="Proteomes" id="UP000695000">
    <property type="component" value="Unplaced"/>
</dbReference>
<evidence type="ECO:0000256" key="2">
    <source>
        <dbReference type="ARBA" id="ARBA00004477"/>
    </source>
</evidence>
<feature type="compositionally biased region" description="Low complexity" evidence="11">
    <location>
        <begin position="372"/>
        <end position="384"/>
    </location>
</feature>
<dbReference type="RefSeq" id="XP_017768903.1">
    <property type="nucleotide sequence ID" value="XM_017913414.1"/>
</dbReference>
<evidence type="ECO:0000256" key="3">
    <source>
        <dbReference type="ARBA" id="ARBA00022692"/>
    </source>
</evidence>
<dbReference type="InterPro" id="IPR036638">
    <property type="entry name" value="HLH_DNA-bd_sf"/>
</dbReference>
<feature type="transmembrane region" description="Helical" evidence="12">
    <location>
        <begin position="455"/>
        <end position="481"/>
    </location>
</feature>
<dbReference type="Pfam" id="PF00010">
    <property type="entry name" value="HLH"/>
    <property type="match status" value="1"/>
</dbReference>
<dbReference type="Gene3D" id="4.10.280.10">
    <property type="entry name" value="Helix-loop-helix DNA-binding domain"/>
    <property type="match status" value="1"/>
</dbReference>
<keyword evidence="5 12" id="KW-1133">Transmembrane helix</keyword>
<comment type="subcellular location">
    <subcellularLocation>
        <location evidence="2">Endoplasmic reticulum membrane</location>
        <topology evidence="2">Multi-pass membrane protein</topology>
    </subcellularLocation>
    <subcellularLocation>
        <location evidence="1">Nucleus</location>
    </subcellularLocation>
</comment>
<dbReference type="PANTHER" id="PTHR46062">
    <property type="entry name" value="STEROL REGULATORY ELEMENT-BINDING PROTEIN"/>
    <property type="match status" value="1"/>
</dbReference>
<dbReference type="SMART" id="SM00353">
    <property type="entry name" value="HLH"/>
    <property type="match status" value="1"/>
</dbReference>
<gene>
    <name evidence="15" type="primary">LOC108557039</name>
</gene>
<keyword evidence="7" id="KW-0238">DNA-binding</keyword>
<accession>A0ABM1M2V3</accession>
<keyword evidence="4" id="KW-0256">Endoplasmic reticulum</keyword>